<keyword evidence="6 14" id="KW-0548">Nucleotidyltransferase</keyword>
<dbReference type="InterPro" id="IPR002606">
    <property type="entry name" value="Riboflavin_kinase_bac"/>
</dbReference>
<evidence type="ECO:0000256" key="5">
    <source>
        <dbReference type="ARBA" id="ARBA00022679"/>
    </source>
</evidence>
<keyword evidence="9 14" id="KW-0274">FAD</keyword>
<sequence length="317" mass="35135">MPSKHKNCTFILIPLCAPENAKLPTALALGSFDGLHLGHKKVIKAILKEPIGVPTVVSFWPHPREVLFGESRLRLDLPSEKTFLLKPLGIEQLVLVPFNKILASKSAETFVDEILVKTLHAKHIAVGENFRFGRNREGDISTLKNIGATLGIKVSVVPILEDEHGRLSSSRIRKALSDGDLKHAKYLLNRPYTFRGIVERGKGLGKKIGWPTANLKIDGRKFLPSFGVYAAWASIANKKERYAAVMNLGPQPTIDPNSSSAVEVHLLSKEINLLKKELIIEPIQRIRAQQKFESVEALSKQINLDAQLAKNILATYV</sequence>
<dbReference type="GO" id="GO:0005524">
    <property type="term" value="F:ATP binding"/>
    <property type="evidence" value="ECO:0007669"/>
    <property type="project" value="UniProtKB-UniRule"/>
</dbReference>
<evidence type="ECO:0000256" key="7">
    <source>
        <dbReference type="ARBA" id="ARBA00022741"/>
    </source>
</evidence>
<evidence type="ECO:0000256" key="8">
    <source>
        <dbReference type="ARBA" id="ARBA00022777"/>
    </source>
</evidence>
<evidence type="ECO:0000313" key="17">
    <source>
        <dbReference type="Proteomes" id="UP000247807"/>
    </source>
</evidence>
<dbReference type="EMBL" id="QJUE01000005">
    <property type="protein sequence ID" value="PYE01189.1"/>
    <property type="molecule type" value="Genomic_DNA"/>
</dbReference>
<evidence type="ECO:0000256" key="11">
    <source>
        <dbReference type="ARBA" id="ARBA00023268"/>
    </source>
</evidence>
<dbReference type="AlphaFoldDB" id="A0A318R189"/>
<dbReference type="Proteomes" id="UP000247807">
    <property type="component" value="Unassembled WGS sequence"/>
</dbReference>
<keyword evidence="10 14" id="KW-0067">ATP-binding</keyword>
<evidence type="ECO:0000256" key="1">
    <source>
        <dbReference type="ARBA" id="ARBA00004726"/>
    </source>
</evidence>
<dbReference type="Pfam" id="PF06574">
    <property type="entry name" value="FAD_syn"/>
    <property type="match status" value="1"/>
</dbReference>
<evidence type="ECO:0000313" key="16">
    <source>
        <dbReference type="EMBL" id="PYE01189.1"/>
    </source>
</evidence>
<dbReference type="NCBIfam" id="TIGR00083">
    <property type="entry name" value="ribF"/>
    <property type="match status" value="1"/>
</dbReference>
<keyword evidence="3 14" id="KW-0285">Flavoprotein</keyword>
<comment type="catalytic activity">
    <reaction evidence="12 14">
        <text>riboflavin + ATP = FMN + ADP + H(+)</text>
        <dbReference type="Rhea" id="RHEA:14357"/>
        <dbReference type="ChEBI" id="CHEBI:15378"/>
        <dbReference type="ChEBI" id="CHEBI:30616"/>
        <dbReference type="ChEBI" id="CHEBI:57986"/>
        <dbReference type="ChEBI" id="CHEBI:58210"/>
        <dbReference type="ChEBI" id="CHEBI:456216"/>
        <dbReference type="EC" id="2.7.1.26"/>
    </reaction>
</comment>
<dbReference type="UniPathway" id="UPA00277">
    <property type="reaction ID" value="UER00407"/>
</dbReference>
<evidence type="ECO:0000256" key="2">
    <source>
        <dbReference type="ARBA" id="ARBA00005201"/>
    </source>
</evidence>
<dbReference type="SMART" id="SM00904">
    <property type="entry name" value="Flavokinase"/>
    <property type="match status" value="1"/>
</dbReference>
<dbReference type="CDD" id="cd02064">
    <property type="entry name" value="FAD_synthetase_N"/>
    <property type="match status" value="1"/>
</dbReference>
<dbReference type="InterPro" id="IPR015864">
    <property type="entry name" value="FAD_synthase"/>
</dbReference>
<evidence type="ECO:0000256" key="14">
    <source>
        <dbReference type="PIRNR" id="PIRNR004491"/>
    </source>
</evidence>
<keyword evidence="7 14" id="KW-0547">Nucleotide-binding</keyword>
<comment type="similarity">
    <text evidence="14">Belongs to the ribF family.</text>
</comment>
<dbReference type="GO" id="GO:0009231">
    <property type="term" value="P:riboflavin biosynthetic process"/>
    <property type="evidence" value="ECO:0007669"/>
    <property type="project" value="InterPro"/>
</dbReference>
<dbReference type="InterPro" id="IPR015865">
    <property type="entry name" value="Riboflavin_kinase_bac/euk"/>
</dbReference>
<organism evidence="16 17">
    <name type="scientific">Prochlorococcus marinus XMU1408</name>
    <dbReference type="NCBI Taxonomy" id="2213228"/>
    <lineage>
        <taxon>Bacteria</taxon>
        <taxon>Bacillati</taxon>
        <taxon>Cyanobacteriota</taxon>
        <taxon>Cyanophyceae</taxon>
        <taxon>Synechococcales</taxon>
        <taxon>Prochlorococcaceae</taxon>
        <taxon>Prochlorococcus</taxon>
    </lineage>
</organism>
<comment type="pathway">
    <text evidence="2 14">Cofactor biosynthesis; FMN biosynthesis; FMN from riboflavin (ATP route): step 1/1.</text>
</comment>
<evidence type="ECO:0000256" key="13">
    <source>
        <dbReference type="ARBA" id="ARBA00049494"/>
    </source>
</evidence>
<feature type="domain" description="Riboflavin kinase" evidence="15">
    <location>
        <begin position="187"/>
        <end position="314"/>
    </location>
</feature>
<dbReference type="OrthoDB" id="9803667at2"/>
<keyword evidence="4 14" id="KW-0288">FMN</keyword>
<dbReference type="EC" id="2.7.1.26" evidence="14"/>
<dbReference type="GO" id="GO:0009398">
    <property type="term" value="P:FMN biosynthetic process"/>
    <property type="evidence" value="ECO:0007669"/>
    <property type="project" value="UniProtKB-UniRule"/>
</dbReference>
<dbReference type="Gene3D" id="2.40.30.30">
    <property type="entry name" value="Riboflavin kinase-like"/>
    <property type="match status" value="1"/>
</dbReference>
<name>A0A318R189_PROMR</name>
<dbReference type="SUPFAM" id="SSF52374">
    <property type="entry name" value="Nucleotidylyl transferase"/>
    <property type="match status" value="1"/>
</dbReference>
<evidence type="ECO:0000256" key="10">
    <source>
        <dbReference type="ARBA" id="ARBA00022840"/>
    </source>
</evidence>
<dbReference type="PANTHER" id="PTHR22749:SF6">
    <property type="entry name" value="RIBOFLAVIN KINASE"/>
    <property type="match status" value="1"/>
</dbReference>
<dbReference type="GO" id="GO:0008531">
    <property type="term" value="F:riboflavin kinase activity"/>
    <property type="evidence" value="ECO:0007669"/>
    <property type="project" value="UniProtKB-UniRule"/>
</dbReference>
<evidence type="ECO:0000256" key="12">
    <source>
        <dbReference type="ARBA" id="ARBA00047880"/>
    </source>
</evidence>
<dbReference type="UniPathway" id="UPA00276">
    <property type="reaction ID" value="UER00406"/>
</dbReference>
<dbReference type="FunFam" id="3.40.50.620:FF:000021">
    <property type="entry name" value="Riboflavin biosynthesis protein"/>
    <property type="match status" value="1"/>
</dbReference>
<dbReference type="Gene3D" id="3.40.50.620">
    <property type="entry name" value="HUPs"/>
    <property type="match status" value="1"/>
</dbReference>
<evidence type="ECO:0000256" key="6">
    <source>
        <dbReference type="ARBA" id="ARBA00022695"/>
    </source>
</evidence>
<evidence type="ECO:0000259" key="15">
    <source>
        <dbReference type="SMART" id="SM00904"/>
    </source>
</evidence>
<dbReference type="SUPFAM" id="SSF82114">
    <property type="entry name" value="Riboflavin kinase-like"/>
    <property type="match status" value="1"/>
</dbReference>
<evidence type="ECO:0000256" key="9">
    <source>
        <dbReference type="ARBA" id="ARBA00022827"/>
    </source>
</evidence>
<evidence type="ECO:0000256" key="4">
    <source>
        <dbReference type="ARBA" id="ARBA00022643"/>
    </source>
</evidence>
<dbReference type="NCBIfam" id="NF004162">
    <property type="entry name" value="PRK05627.1-5"/>
    <property type="match status" value="1"/>
</dbReference>
<gene>
    <name evidence="16" type="ORF">DNJ73_07120</name>
</gene>
<dbReference type="GO" id="GO:0006747">
    <property type="term" value="P:FAD biosynthetic process"/>
    <property type="evidence" value="ECO:0007669"/>
    <property type="project" value="UniProtKB-UniRule"/>
</dbReference>
<proteinExistence type="inferred from homology"/>
<keyword evidence="5 14" id="KW-0808">Transferase</keyword>
<dbReference type="Pfam" id="PF01687">
    <property type="entry name" value="Flavokinase"/>
    <property type="match status" value="1"/>
</dbReference>
<comment type="pathway">
    <text evidence="1 14">Cofactor biosynthesis; FAD biosynthesis; FAD from FMN: step 1/1.</text>
</comment>
<dbReference type="InterPro" id="IPR023465">
    <property type="entry name" value="Riboflavin_kinase_dom_sf"/>
</dbReference>
<dbReference type="EC" id="2.7.7.2" evidence="14"/>
<dbReference type="PIRSF" id="PIRSF004491">
    <property type="entry name" value="FAD_Synth"/>
    <property type="match status" value="1"/>
</dbReference>
<accession>A0A318R189</accession>
<evidence type="ECO:0000256" key="3">
    <source>
        <dbReference type="ARBA" id="ARBA00022630"/>
    </source>
</evidence>
<keyword evidence="8 14" id="KW-0418">Kinase</keyword>
<dbReference type="PANTHER" id="PTHR22749">
    <property type="entry name" value="RIBOFLAVIN KINASE/FMN ADENYLYLTRANSFERASE"/>
    <property type="match status" value="1"/>
</dbReference>
<dbReference type="NCBIfam" id="NF004160">
    <property type="entry name" value="PRK05627.1-3"/>
    <property type="match status" value="1"/>
</dbReference>
<reference evidence="16 17" key="1">
    <citation type="journal article" date="2018" name="Appl. Environ. Microbiol.">
        <title>Genome rearrangement shapes Prochlorococcus ecological adaptation.</title>
        <authorList>
            <person name="Yan W."/>
            <person name="Wei S."/>
            <person name="Wang Q."/>
            <person name="Xiao X."/>
            <person name="Zeng Q."/>
            <person name="Jiao N."/>
            <person name="Zhang R."/>
        </authorList>
    </citation>
    <scope>NUCLEOTIDE SEQUENCE [LARGE SCALE GENOMIC DNA]</scope>
    <source>
        <strain evidence="16 17">XMU1408</strain>
    </source>
</reference>
<keyword evidence="11" id="KW-0511">Multifunctional enzyme</keyword>
<dbReference type="InterPro" id="IPR023468">
    <property type="entry name" value="Riboflavin_kinase"/>
</dbReference>
<dbReference type="GO" id="GO:0003919">
    <property type="term" value="F:FMN adenylyltransferase activity"/>
    <property type="evidence" value="ECO:0007669"/>
    <property type="project" value="UniProtKB-UniRule"/>
</dbReference>
<comment type="caution">
    <text evidence="16">The sequence shown here is derived from an EMBL/GenBank/DDBJ whole genome shotgun (WGS) entry which is preliminary data.</text>
</comment>
<protein>
    <recommendedName>
        <fullName evidence="14">Riboflavin biosynthesis protein</fullName>
    </recommendedName>
    <domain>
        <recommendedName>
            <fullName evidence="14">Riboflavin kinase</fullName>
            <ecNumber evidence="14">2.7.1.26</ecNumber>
        </recommendedName>
        <alternativeName>
            <fullName evidence="14">Flavokinase</fullName>
        </alternativeName>
    </domain>
    <domain>
        <recommendedName>
            <fullName evidence="14">FMN adenylyltransferase</fullName>
            <ecNumber evidence="14">2.7.7.2</ecNumber>
        </recommendedName>
        <alternativeName>
            <fullName evidence="14">FAD pyrophosphorylase</fullName>
        </alternativeName>
        <alternativeName>
            <fullName evidence="14">FAD synthase</fullName>
        </alternativeName>
    </domain>
</protein>
<comment type="catalytic activity">
    <reaction evidence="13 14">
        <text>FMN + ATP + H(+) = FAD + diphosphate</text>
        <dbReference type="Rhea" id="RHEA:17237"/>
        <dbReference type="ChEBI" id="CHEBI:15378"/>
        <dbReference type="ChEBI" id="CHEBI:30616"/>
        <dbReference type="ChEBI" id="CHEBI:33019"/>
        <dbReference type="ChEBI" id="CHEBI:57692"/>
        <dbReference type="ChEBI" id="CHEBI:58210"/>
        <dbReference type="EC" id="2.7.7.2"/>
    </reaction>
</comment>
<dbReference type="InterPro" id="IPR014729">
    <property type="entry name" value="Rossmann-like_a/b/a_fold"/>
</dbReference>